<name>A0A7Z7EST5_9GAMM</name>
<protein>
    <recommendedName>
        <fullName evidence="4">Lipoprotein</fullName>
    </recommendedName>
</protein>
<dbReference type="Proteomes" id="UP000287766">
    <property type="component" value="Unassembled WGS sequence"/>
</dbReference>
<organism evidence="2 3">
    <name type="scientific">Pseudidiomarina aestuarii</name>
    <dbReference type="NCBI Taxonomy" id="624146"/>
    <lineage>
        <taxon>Bacteria</taxon>
        <taxon>Pseudomonadati</taxon>
        <taxon>Pseudomonadota</taxon>
        <taxon>Gammaproteobacteria</taxon>
        <taxon>Alteromonadales</taxon>
        <taxon>Idiomarinaceae</taxon>
        <taxon>Pseudidiomarina</taxon>
    </lineage>
</organism>
<evidence type="ECO:0000313" key="3">
    <source>
        <dbReference type="Proteomes" id="UP000287766"/>
    </source>
</evidence>
<dbReference type="EMBL" id="PIPR01000003">
    <property type="protein sequence ID" value="RUO39268.1"/>
    <property type="molecule type" value="Genomic_DNA"/>
</dbReference>
<proteinExistence type="predicted"/>
<feature type="chain" id="PRO_5031153783" description="Lipoprotein" evidence="1">
    <location>
        <begin position="30"/>
        <end position="228"/>
    </location>
</feature>
<comment type="caution">
    <text evidence="2">The sequence shown here is derived from an EMBL/GenBank/DDBJ whole genome shotgun (WGS) entry which is preliminary data.</text>
</comment>
<dbReference type="AlphaFoldDB" id="A0A7Z7EST5"/>
<feature type="signal peptide" evidence="1">
    <location>
        <begin position="1"/>
        <end position="29"/>
    </location>
</feature>
<evidence type="ECO:0000256" key="1">
    <source>
        <dbReference type="SAM" id="SignalP"/>
    </source>
</evidence>
<sequence length="228" mass="25281">MRKSVCNYFVLIILTHAVVGCVASHTATAPDVRKVKYPELDREVTAGLGERLLESGLAIKVYGFSLQNDVDIFDGTVKAGIYHQIGLKDEHRVFGPAHGVGTGTVSVFSGLPSPAKPYVDSSSGYLCFLGGVGTRFCSDDIKPNVRLMNIYTPDSFMQELIYTGKVDNKIRFKYREYSNGMARESYNVDVEYDLNDGHIISYKGSNIEILEANNTKITYKVITHFNSN</sequence>
<evidence type="ECO:0008006" key="4">
    <source>
        <dbReference type="Google" id="ProtNLM"/>
    </source>
</evidence>
<keyword evidence="3" id="KW-1185">Reference proteome</keyword>
<accession>A0A7Z7EST5</accession>
<gene>
    <name evidence="2" type="ORF">CWE22_10700</name>
</gene>
<dbReference type="PROSITE" id="PS51257">
    <property type="entry name" value="PROKAR_LIPOPROTEIN"/>
    <property type="match status" value="1"/>
</dbReference>
<reference evidence="3" key="1">
    <citation type="journal article" date="2018" name="Front. Microbiol.">
        <title>Genome-Based Analysis Reveals the Taxonomy and Diversity of the Family Idiomarinaceae.</title>
        <authorList>
            <person name="Liu Y."/>
            <person name="Lai Q."/>
            <person name="Shao Z."/>
        </authorList>
    </citation>
    <scope>NUCLEOTIDE SEQUENCE [LARGE SCALE GENOMIC DNA]</scope>
    <source>
        <strain evidence="3">KYW314</strain>
    </source>
</reference>
<keyword evidence="1" id="KW-0732">Signal</keyword>
<evidence type="ECO:0000313" key="2">
    <source>
        <dbReference type="EMBL" id="RUO39268.1"/>
    </source>
</evidence>